<feature type="region of interest" description="Disordered" evidence="1">
    <location>
        <begin position="454"/>
        <end position="490"/>
    </location>
</feature>
<keyword evidence="3" id="KW-1185">Reference proteome</keyword>
<evidence type="ECO:0000313" key="3">
    <source>
        <dbReference type="Proteomes" id="UP000826234"/>
    </source>
</evidence>
<sequence>MVADGAPALAAPFPAGGAPRPEVKQIKTSNLCLFGNAQFGNNSLPTESEDMVKQSATFDSYKPLVNNTQQEMNTQLRPLLFGGITNTPATVESPQLYGSWSTCKDDANAVPSLHDHTKQRAQENLSYFGDGPDGLGLVTNILEEPNKQEPVTDWNSLSRLFPPVWSSDFENYGSFSGLFPIKGFENEDCNLVGIQKPCEESLEKSSSVELFKKEPDDRYVIHSWLATSQPVIQSPSEISKSANPENKAFKNGGINHLGSFAYVCNYDKQLNSGSGNTPFSQSRIKDTNAYKECQKTDSAGGVVGRNGTEGSSTYFTHLPNSADRIWGPVIKENNLCPKRCTGFTAAHDSGPFGCSSSHSLSQALNKENSFPDGMNTKFQNSYMQNISNSTSIVTNFGHTESKIPAHPGKGSSNQLPLKPDAENMNSSYNGYTWLEIKMQSQMATSHVTYGNQMQVGSQLSSQPSARSNGSSTNESVTQPPYSHMSPVVSSIKDRKQQLFTDVSNSSGFSSCTESQKHHNPIGHSQNDSLASTEGCYSKMPSNVSSSAISQQYSVNHSAQYHRFHIKETRYNTDERKGQNERRCKNNWIQPSGYVNPAPDRTQFDLLRRKQEQNDATLTDCLNPTFLPLFPLVSGYKHVPNFSPFSPHPFSSPVNAAFSLLPFPLSELVDLLHYEDFPHLSPFINDLCSGDLAAPYFAFPPPLNHYRPPKNRSGPANELHIHLEECYEQLRALERERKKTEADLARNFPGKRVSSSSNTPFSRLPAKPSRVDRLIVDQFREQARVYTIIEKMEHVCGSPVHRNITATLGRHLEAIWATQARRKAEIVNSVNPQRQRTSRYNNEKGNAALHSVNPCFSHVDILALAAAIKELAFFTRKARTALWCALQMTLPKTSASTLVKKEEVEKALQELCPANGSFQTNNVMGYEGKRNKRENCGEPQQVIK</sequence>
<name>A0ABQ7TD37_PHRPL</name>
<protein>
    <recommendedName>
        <fullName evidence="4">Meiosis-specific coiled-coil domain-containing protein MEIOC</fullName>
    </recommendedName>
</protein>
<dbReference type="PANTHER" id="PTHR33861:SF4">
    <property type="entry name" value="MEIOSIS-SPECIFIC COILED-COIL DOMAIN-CONTAINING PROTEIN MEIOC"/>
    <property type="match status" value="1"/>
</dbReference>
<feature type="compositionally biased region" description="Polar residues" evidence="1">
    <location>
        <begin position="522"/>
        <end position="531"/>
    </location>
</feature>
<feature type="region of interest" description="Disordered" evidence="1">
    <location>
        <begin position="503"/>
        <end position="533"/>
    </location>
</feature>
<evidence type="ECO:0000256" key="1">
    <source>
        <dbReference type="SAM" id="MobiDB-lite"/>
    </source>
</evidence>
<reference evidence="2 3" key="1">
    <citation type="journal article" date="2022" name="Gigascience">
        <title>A chromosome-level genome assembly and annotation of the desert horned lizard, Phrynosoma platyrhinos, provides insight into chromosomal rearrangements among reptiles.</title>
        <authorList>
            <person name="Koochekian N."/>
            <person name="Ascanio A."/>
            <person name="Farleigh K."/>
            <person name="Card D.C."/>
            <person name="Schield D.R."/>
            <person name="Castoe T.A."/>
            <person name="Jezkova T."/>
        </authorList>
    </citation>
    <scope>NUCLEOTIDE SEQUENCE [LARGE SCALE GENOMIC DNA]</scope>
    <source>
        <strain evidence="2">NK-2021</strain>
    </source>
</reference>
<feature type="compositionally biased region" description="Polar residues" evidence="1">
    <location>
        <begin position="454"/>
        <end position="480"/>
    </location>
</feature>
<dbReference type="PANTHER" id="PTHR33861">
    <property type="entry name" value="PROTEIN CBG18333"/>
    <property type="match status" value="1"/>
</dbReference>
<feature type="region of interest" description="Disordered" evidence="1">
    <location>
        <begin position="399"/>
        <end position="422"/>
    </location>
</feature>
<feature type="region of interest" description="Disordered" evidence="1">
    <location>
        <begin position="741"/>
        <end position="764"/>
    </location>
</feature>
<proteinExistence type="predicted"/>
<evidence type="ECO:0008006" key="4">
    <source>
        <dbReference type="Google" id="ProtNLM"/>
    </source>
</evidence>
<gene>
    <name evidence="2" type="ORF">JD844_003709</name>
</gene>
<dbReference type="Pfam" id="PF15189">
    <property type="entry name" value="MEIOC"/>
    <property type="match status" value="1"/>
</dbReference>
<dbReference type="EMBL" id="JAIPUX010000521">
    <property type="protein sequence ID" value="KAH0627660.1"/>
    <property type="molecule type" value="Genomic_DNA"/>
</dbReference>
<accession>A0ABQ7TD37</accession>
<dbReference type="Proteomes" id="UP000826234">
    <property type="component" value="Unassembled WGS sequence"/>
</dbReference>
<feature type="compositionally biased region" description="Polar residues" evidence="1">
    <location>
        <begin position="503"/>
        <end position="513"/>
    </location>
</feature>
<dbReference type="InterPro" id="IPR027963">
    <property type="entry name" value="MEIOC"/>
</dbReference>
<comment type="caution">
    <text evidence="2">The sequence shown here is derived from an EMBL/GenBank/DDBJ whole genome shotgun (WGS) entry which is preliminary data.</text>
</comment>
<organism evidence="2 3">
    <name type="scientific">Phrynosoma platyrhinos</name>
    <name type="common">Desert horned lizard</name>
    <dbReference type="NCBI Taxonomy" id="52577"/>
    <lineage>
        <taxon>Eukaryota</taxon>
        <taxon>Metazoa</taxon>
        <taxon>Chordata</taxon>
        <taxon>Craniata</taxon>
        <taxon>Vertebrata</taxon>
        <taxon>Euteleostomi</taxon>
        <taxon>Lepidosauria</taxon>
        <taxon>Squamata</taxon>
        <taxon>Bifurcata</taxon>
        <taxon>Unidentata</taxon>
        <taxon>Episquamata</taxon>
        <taxon>Toxicofera</taxon>
        <taxon>Iguania</taxon>
        <taxon>Phrynosomatidae</taxon>
        <taxon>Phrynosomatinae</taxon>
        <taxon>Phrynosoma</taxon>
    </lineage>
</organism>
<evidence type="ECO:0000313" key="2">
    <source>
        <dbReference type="EMBL" id="KAH0627660.1"/>
    </source>
</evidence>